<sequence length="129" mass="13848">MKVHDIASLLFAGLAIWVIGTIYYGLRGPAVLETTSLRYWANFILSPVLSAVICIAILRLLGLPSSAWASATLLLALPGMFGEAVLLSNFSTFMPRLQIASAGRYGAFLFAAYALVLSIAEVVTLRAVR</sequence>
<evidence type="ECO:0000256" key="1">
    <source>
        <dbReference type="SAM" id="Phobius"/>
    </source>
</evidence>
<name>A0A7Y9PG84_9BACT</name>
<organism evidence="2 3">
    <name type="scientific">Granulicella arctica</name>
    <dbReference type="NCBI Taxonomy" id="940613"/>
    <lineage>
        <taxon>Bacteria</taxon>
        <taxon>Pseudomonadati</taxon>
        <taxon>Acidobacteriota</taxon>
        <taxon>Terriglobia</taxon>
        <taxon>Terriglobales</taxon>
        <taxon>Acidobacteriaceae</taxon>
        <taxon>Granulicella</taxon>
    </lineage>
</organism>
<dbReference type="Pfam" id="PF17329">
    <property type="entry name" value="DUF5367"/>
    <property type="match status" value="1"/>
</dbReference>
<keyword evidence="1" id="KW-1133">Transmembrane helix</keyword>
<evidence type="ECO:0000313" key="3">
    <source>
        <dbReference type="Proteomes" id="UP000589520"/>
    </source>
</evidence>
<protein>
    <submittedName>
        <fullName evidence="2">Uncharacterized protein</fullName>
    </submittedName>
</protein>
<feature type="transmembrane region" description="Helical" evidence="1">
    <location>
        <begin position="38"/>
        <end position="61"/>
    </location>
</feature>
<proteinExistence type="predicted"/>
<dbReference type="InterPro" id="IPR020509">
    <property type="entry name" value="Uncharacterised_YnzE"/>
</dbReference>
<dbReference type="RefSeq" id="WP_179488088.1">
    <property type="nucleotide sequence ID" value="NZ_JACCCW010000001.1"/>
</dbReference>
<dbReference type="Proteomes" id="UP000589520">
    <property type="component" value="Unassembled WGS sequence"/>
</dbReference>
<evidence type="ECO:0000313" key="2">
    <source>
        <dbReference type="EMBL" id="NYF78573.1"/>
    </source>
</evidence>
<keyword evidence="1" id="KW-0472">Membrane</keyword>
<accession>A0A7Y9PG84</accession>
<keyword evidence="1" id="KW-0812">Transmembrane</keyword>
<feature type="transmembrane region" description="Helical" evidence="1">
    <location>
        <begin position="6"/>
        <end position="26"/>
    </location>
</feature>
<comment type="caution">
    <text evidence="2">The sequence shown here is derived from an EMBL/GenBank/DDBJ whole genome shotgun (WGS) entry which is preliminary data.</text>
</comment>
<gene>
    <name evidence="2" type="ORF">HDF17_000860</name>
</gene>
<dbReference type="AlphaFoldDB" id="A0A7Y9PG84"/>
<keyword evidence="3" id="KW-1185">Reference proteome</keyword>
<feature type="transmembrane region" description="Helical" evidence="1">
    <location>
        <begin position="67"/>
        <end position="87"/>
    </location>
</feature>
<feature type="transmembrane region" description="Helical" evidence="1">
    <location>
        <begin position="107"/>
        <end position="128"/>
    </location>
</feature>
<reference evidence="2 3" key="1">
    <citation type="submission" date="2020-07" db="EMBL/GenBank/DDBJ databases">
        <title>Genomic Encyclopedia of Type Strains, Phase IV (KMG-V): Genome sequencing to study the core and pangenomes of soil and plant-associated prokaryotes.</title>
        <authorList>
            <person name="Whitman W."/>
        </authorList>
    </citation>
    <scope>NUCLEOTIDE SEQUENCE [LARGE SCALE GENOMIC DNA]</scope>
    <source>
        <strain evidence="2 3">X4EP2</strain>
    </source>
</reference>
<dbReference type="EMBL" id="JACCCW010000001">
    <property type="protein sequence ID" value="NYF78573.1"/>
    <property type="molecule type" value="Genomic_DNA"/>
</dbReference>